<organism evidence="1 2">
    <name type="scientific">Deinococcus aetherius</name>
    <dbReference type="NCBI Taxonomy" id="200252"/>
    <lineage>
        <taxon>Bacteria</taxon>
        <taxon>Thermotogati</taxon>
        <taxon>Deinococcota</taxon>
        <taxon>Deinococci</taxon>
        <taxon>Deinococcales</taxon>
        <taxon>Deinococcaceae</taxon>
        <taxon>Deinococcus</taxon>
    </lineage>
</organism>
<keyword evidence="2" id="KW-1185">Reference proteome</keyword>
<accession>A0ABM8AM17</accession>
<sequence>MKGPGLPHRAVVTVTGWATPVRKGVLVGGLAIRTGWRPEGETRVTVRAYPRTAPDGSLRDLFTYPRLFQPAQTPNGTSVSVTGQLLKLDRGEGVIRVKVCPSQASDLPFVVTLHATGRVLDLDPATFHVTVTGRVLRAASGLLLAESVTPVHAPVPARWHRWRPKRRPPRPFVLDLPDGRVDVTLEAS</sequence>
<gene>
    <name evidence="1" type="ORF">DAETH_48440</name>
</gene>
<evidence type="ECO:0000313" key="2">
    <source>
        <dbReference type="Proteomes" id="UP001064971"/>
    </source>
</evidence>
<protein>
    <submittedName>
        <fullName evidence="1">Uncharacterized protein</fullName>
    </submittedName>
</protein>
<keyword evidence="1" id="KW-0614">Plasmid</keyword>
<dbReference type="Proteomes" id="UP001064971">
    <property type="component" value="Plasmid pDAETH-4"/>
</dbReference>
<dbReference type="RefSeq" id="WP_264778923.1">
    <property type="nucleotide sequence ID" value="NZ_AP026564.1"/>
</dbReference>
<proteinExistence type="predicted"/>
<geneLocation type="plasmid" evidence="1 2">
    <name>pDAETH-4</name>
</geneLocation>
<reference evidence="1" key="1">
    <citation type="submission" date="2022-07" db="EMBL/GenBank/DDBJ databases">
        <title>Complete Genome Sequence of the Radioresistant Bacterium Deinococcus aetherius ST0316, Isolated from the Air Dust collected in Lower Stratosphere above Japan.</title>
        <authorList>
            <person name="Satoh K."/>
            <person name="Hagiwara K."/>
            <person name="Katsumata K."/>
            <person name="Kubo A."/>
            <person name="Yokobori S."/>
            <person name="Yamagishi A."/>
            <person name="Oono Y."/>
            <person name="Narumi I."/>
        </authorList>
    </citation>
    <scope>NUCLEOTIDE SEQUENCE</scope>
    <source>
        <strain evidence="1">ST0316</strain>
        <plasmid evidence="1">pDAETH-4</plasmid>
    </source>
</reference>
<dbReference type="EMBL" id="AP026564">
    <property type="protein sequence ID" value="BDP44875.1"/>
    <property type="molecule type" value="Genomic_DNA"/>
</dbReference>
<evidence type="ECO:0000313" key="1">
    <source>
        <dbReference type="EMBL" id="BDP44875.1"/>
    </source>
</evidence>
<name>A0ABM8AM17_9DEIO</name>